<dbReference type="FunFam" id="3.30.70.270:FF:000001">
    <property type="entry name" value="Diguanylate cyclase domain protein"/>
    <property type="match status" value="1"/>
</dbReference>
<name>A0A239DDS4_9PSED</name>
<sequence>MLSLKLPENETQRQAALDDQELLDTPADPYLDTIVRVVRDLFSVQTVLVSLIDRDRQWFKSRLGLDVAETPRSISFCDQAIQSADTFVVNDAHVDQRFRDNELVTENPYVRFYAGQPLFSEEGQALGTLCMIDPQPRKLSPREKALFKDMATLAEGYLKLRRVSHQTEQLRDALSREQRKGMLDQLTQLWNRAGLEHFLAHEQRTAQERGAHLGILFCDLDRFKQVNDTHGHDAGDQVLWQTARRISSAVRPNDIVTRNGGEEFVVLAHVNDVRELEHIAERIRSKIGDSHFTLEQAELPLTISIGCTLIGEAETGANAMKRADRALYRAKHNGRDRVETATD</sequence>
<accession>A0A239DDS4</accession>
<dbReference type="SMART" id="SM00267">
    <property type="entry name" value="GGDEF"/>
    <property type="match status" value="1"/>
</dbReference>
<dbReference type="InterPro" id="IPR043128">
    <property type="entry name" value="Rev_trsase/Diguanyl_cyclase"/>
</dbReference>
<evidence type="ECO:0000313" key="6">
    <source>
        <dbReference type="EMBL" id="SNS30499.1"/>
    </source>
</evidence>
<dbReference type="Gene3D" id="3.30.70.270">
    <property type="match status" value="1"/>
</dbReference>
<keyword evidence="7" id="KW-1185">Reference proteome</keyword>
<dbReference type="InterPro" id="IPR029016">
    <property type="entry name" value="GAF-like_dom_sf"/>
</dbReference>
<dbReference type="PANTHER" id="PTHR45138:SF9">
    <property type="entry name" value="DIGUANYLATE CYCLASE DGCM-RELATED"/>
    <property type="match status" value="1"/>
</dbReference>
<proteinExistence type="predicted"/>
<dbReference type="EC" id="2.7.7.65" evidence="3"/>
<evidence type="ECO:0000313" key="7">
    <source>
        <dbReference type="Proteomes" id="UP000242915"/>
    </source>
</evidence>
<dbReference type="InterPro" id="IPR003018">
    <property type="entry name" value="GAF"/>
</dbReference>
<comment type="catalytic activity">
    <reaction evidence="4">
        <text>2 GTP = 3',3'-c-di-GMP + 2 diphosphate</text>
        <dbReference type="Rhea" id="RHEA:24898"/>
        <dbReference type="ChEBI" id="CHEBI:33019"/>
        <dbReference type="ChEBI" id="CHEBI:37565"/>
        <dbReference type="ChEBI" id="CHEBI:58805"/>
        <dbReference type="EC" id="2.7.7.65"/>
    </reaction>
</comment>
<reference evidence="7" key="1">
    <citation type="submission" date="2017-06" db="EMBL/GenBank/DDBJ databases">
        <authorList>
            <person name="Varghese N."/>
            <person name="Submissions S."/>
        </authorList>
    </citation>
    <scope>NUCLEOTIDE SEQUENCE [LARGE SCALE GENOMIC DNA]</scope>
    <source>
        <strain evidence="7">CIP 108523</strain>
    </source>
</reference>
<comment type="subcellular location">
    <subcellularLocation>
        <location evidence="2">Cell inner membrane</location>
    </subcellularLocation>
</comment>
<comment type="cofactor">
    <cofactor evidence="1">
        <name>Mg(2+)</name>
        <dbReference type="ChEBI" id="CHEBI:18420"/>
    </cofactor>
</comment>
<evidence type="ECO:0000256" key="2">
    <source>
        <dbReference type="ARBA" id="ARBA00004533"/>
    </source>
</evidence>
<dbReference type="InterPro" id="IPR050469">
    <property type="entry name" value="Diguanylate_Cyclase"/>
</dbReference>
<dbReference type="PANTHER" id="PTHR45138">
    <property type="entry name" value="REGULATORY COMPONENTS OF SENSORY TRANSDUCTION SYSTEM"/>
    <property type="match status" value="1"/>
</dbReference>
<dbReference type="Pfam" id="PF00990">
    <property type="entry name" value="GGDEF"/>
    <property type="match status" value="1"/>
</dbReference>
<dbReference type="Pfam" id="PF01590">
    <property type="entry name" value="GAF"/>
    <property type="match status" value="1"/>
</dbReference>
<dbReference type="SUPFAM" id="SSF55073">
    <property type="entry name" value="Nucleotide cyclase"/>
    <property type="match status" value="1"/>
</dbReference>
<dbReference type="RefSeq" id="WP_010488224.1">
    <property type="nucleotide sequence ID" value="NZ_FZOG01000002.1"/>
</dbReference>
<dbReference type="InterPro" id="IPR000160">
    <property type="entry name" value="GGDEF_dom"/>
</dbReference>
<feature type="domain" description="GGDEF" evidence="5">
    <location>
        <begin position="211"/>
        <end position="343"/>
    </location>
</feature>
<dbReference type="AlphaFoldDB" id="A0A239DDS4"/>
<dbReference type="NCBIfam" id="TIGR00254">
    <property type="entry name" value="GGDEF"/>
    <property type="match status" value="1"/>
</dbReference>
<dbReference type="Gene3D" id="3.30.450.40">
    <property type="match status" value="1"/>
</dbReference>
<dbReference type="SUPFAM" id="SSF55781">
    <property type="entry name" value="GAF domain-like"/>
    <property type="match status" value="1"/>
</dbReference>
<dbReference type="InterPro" id="IPR029787">
    <property type="entry name" value="Nucleotide_cyclase"/>
</dbReference>
<dbReference type="GO" id="GO:0005886">
    <property type="term" value="C:plasma membrane"/>
    <property type="evidence" value="ECO:0007669"/>
    <property type="project" value="UniProtKB-SubCell"/>
</dbReference>
<dbReference type="PROSITE" id="PS50887">
    <property type="entry name" value="GGDEF"/>
    <property type="match status" value="1"/>
</dbReference>
<dbReference type="GO" id="GO:0052621">
    <property type="term" value="F:diguanylate cyclase activity"/>
    <property type="evidence" value="ECO:0007669"/>
    <property type="project" value="UniProtKB-EC"/>
</dbReference>
<protein>
    <recommendedName>
        <fullName evidence="3">diguanylate cyclase</fullName>
        <ecNumber evidence="3">2.7.7.65</ecNumber>
    </recommendedName>
</protein>
<dbReference type="SMART" id="SM00065">
    <property type="entry name" value="GAF"/>
    <property type="match status" value="1"/>
</dbReference>
<evidence type="ECO:0000256" key="4">
    <source>
        <dbReference type="ARBA" id="ARBA00034247"/>
    </source>
</evidence>
<evidence type="ECO:0000256" key="3">
    <source>
        <dbReference type="ARBA" id="ARBA00012528"/>
    </source>
</evidence>
<dbReference type="EMBL" id="FZOG01000002">
    <property type="protein sequence ID" value="SNS30499.1"/>
    <property type="molecule type" value="Genomic_DNA"/>
</dbReference>
<organism evidence="6 7">
    <name type="scientific">Pseudomonas segetis</name>
    <dbReference type="NCBI Taxonomy" id="298908"/>
    <lineage>
        <taxon>Bacteria</taxon>
        <taxon>Pseudomonadati</taxon>
        <taxon>Pseudomonadota</taxon>
        <taxon>Gammaproteobacteria</taxon>
        <taxon>Pseudomonadales</taxon>
        <taxon>Pseudomonadaceae</taxon>
        <taxon>Pseudomonas</taxon>
    </lineage>
</organism>
<dbReference type="CDD" id="cd01949">
    <property type="entry name" value="GGDEF"/>
    <property type="match status" value="1"/>
</dbReference>
<dbReference type="Proteomes" id="UP000242915">
    <property type="component" value="Unassembled WGS sequence"/>
</dbReference>
<evidence type="ECO:0000256" key="1">
    <source>
        <dbReference type="ARBA" id="ARBA00001946"/>
    </source>
</evidence>
<evidence type="ECO:0000259" key="5">
    <source>
        <dbReference type="PROSITE" id="PS50887"/>
    </source>
</evidence>
<gene>
    <name evidence="6" type="ORF">SAMN05216255_2209</name>
</gene>